<dbReference type="NCBIfam" id="TIGR00231">
    <property type="entry name" value="small_GTP"/>
    <property type="match status" value="1"/>
</dbReference>
<comment type="function">
    <text evidence="6">An essential GTPase that binds both GDP and GTP, with rapid nucleotide exchange. Plays a role in 16S rRNA processing and 30S ribosomal subunit biogenesis and possibly also in cell cycle regulation and energy metabolism.</text>
</comment>
<evidence type="ECO:0000256" key="2">
    <source>
        <dbReference type="ARBA" id="ARBA00020484"/>
    </source>
</evidence>
<dbReference type="InterPro" id="IPR015946">
    <property type="entry name" value="KH_dom-like_a/b"/>
</dbReference>
<gene>
    <name evidence="6 11" type="primary">era</name>
    <name evidence="11" type="ORF">OC680_01740</name>
</gene>
<dbReference type="Gene3D" id="3.30.300.20">
    <property type="match status" value="1"/>
</dbReference>
<feature type="region of interest" description="G2" evidence="7">
    <location>
        <begin position="37"/>
        <end position="41"/>
    </location>
</feature>
<keyword evidence="6" id="KW-1003">Cell membrane</keyword>
<evidence type="ECO:0000256" key="5">
    <source>
        <dbReference type="ARBA" id="ARBA00023134"/>
    </source>
</evidence>
<dbReference type="Gene3D" id="3.40.50.300">
    <property type="entry name" value="P-loop containing nucleotide triphosphate hydrolases"/>
    <property type="match status" value="1"/>
</dbReference>
<dbReference type="InterPro" id="IPR004044">
    <property type="entry name" value="KH_dom_type_2"/>
</dbReference>
<evidence type="ECO:0000259" key="9">
    <source>
        <dbReference type="PROSITE" id="PS50823"/>
    </source>
</evidence>
<dbReference type="EMBL" id="JAOSID010000007">
    <property type="protein sequence ID" value="MDO8168195.1"/>
    <property type="molecule type" value="Genomic_DNA"/>
</dbReference>
<keyword evidence="6" id="KW-0963">Cytoplasm</keyword>
<feature type="binding site" evidence="6">
    <location>
        <begin position="11"/>
        <end position="18"/>
    </location>
    <ligand>
        <name>GTP</name>
        <dbReference type="ChEBI" id="CHEBI:37565"/>
    </ligand>
</feature>
<dbReference type="Pfam" id="PF01926">
    <property type="entry name" value="MMR_HSR1"/>
    <property type="match status" value="1"/>
</dbReference>
<evidence type="ECO:0000256" key="4">
    <source>
        <dbReference type="ARBA" id="ARBA00022884"/>
    </source>
</evidence>
<feature type="binding site" evidence="6">
    <location>
        <begin position="120"/>
        <end position="123"/>
    </location>
    <ligand>
        <name>GTP</name>
        <dbReference type="ChEBI" id="CHEBI:37565"/>
    </ligand>
</feature>
<dbReference type="InterPro" id="IPR006073">
    <property type="entry name" value="GTP-bd"/>
</dbReference>
<proteinExistence type="inferred from homology"/>
<dbReference type="RefSeq" id="WP_304515400.1">
    <property type="nucleotide sequence ID" value="NZ_JAOSID010000007.1"/>
</dbReference>
<keyword evidence="5 6" id="KW-0342">GTP-binding</keyword>
<feature type="region of interest" description="G4" evidence="7">
    <location>
        <begin position="120"/>
        <end position="123"/>
    </location>
</feature>
<dbReference type="Pfam" id="PF07650">
    <property type="entry name" value="KH_2"/>
    <property type="match status" value="1"/>
</dbReference>
<keyword evidence="6" id="KW-0472">Membrane</keyword>
<comment type="similarity">
    <text evidence="1 6 7 8">Belongs to the TRAFAC class TrmE-Era-EngA-EngB-Septin-like GTPase superfamily. Era GTPase family.</text>
</comment>
<evidence type="ECO:0000256" key="1">
    <source>
        <dbReference type="ARBA" id="ARBA00007921"/>
    </source>
</evidence>
<evidence type="ECO:0000313" key="12">
    <source>
        <dbReference type="Proteomes" id="UP001172036"/>
    </source>
</evidence>
<comment type="subunit">
    <text evidence="6">Monomer.</text>
</comment>
<keyword evidence="6" id="KW-0699">rRNA-binding</keyword>
<dbReference type="PRINTS" id="PR00326">
    <property type="entry name" value="GTP1OBG"/>
</dbReference>
<dbReference type="NCBIfam" id="TIGR00436">
    <property type="entry name" value="era"/>
    <property type="match status" value="1"/>
</dbReference>
<keyword evidence="12" id="KW-1185">Reference proteome</keyword>
<dbReference type="PROSITE" id="PS50823">
    <property type="entry name" value="KH_TYPE_2"/>
    <property type="match status" value="1"/>
</dbReference>
<dbReference type="InterPro" id="IPR027417">
    <property type="entry name" value="P-loop_NTPase"/>
</dbReference>
<evidence type="ECO:0000256" key="3">
    <source>
        <dbReference type="ARBA" id="ARBA00022741"/>
    </source>
</evidence>
<dbReference type="InterPro" id="IPR005225">
    <property type="entry name" value="Small_GTP-bd"/>
</dbReference>
<comment type="subcellular location">
    <subcellularLocation>
        <location evidence="6">Cytoplasm</location>
    </subcellularLocation>
    <subcellularLocation>
        <location evidence="6">Cell membrane</location>
        <topology evidence="6">Peripheral membrane protein</topology>
    </subcellularLocation>
</comment>
<evidence type="ECO:0000256" key="8">
    <source>
        <dbReference type="RuleBase" id="RU003761"/>
    </source>
</evidence>
<dbReference type="PANTHER" id="PTHR42698:SF1">
    <property type="entry name" value="GTPASE ERA, MITOCHONDRIAL"/>
    <property type="match status" value="1"/>
</dbReference>
<name>A0ABT9DDV1_9MOLU</name>
<evidence type="ECO:0000256" key="7">
    <source>
        <dbReference type="PROSITE-ProRule" id="PRU01050"/>
    </source>
</evidence>
<comment type="caution">
    <text evidence="11">The sequence shown here is derived from an EMBL/GenBank/DDBJ whole genome shotgun (WGS) entry which is preliminary data.</text>
</comment>
<dbReference type="InterPro" id="IPR009019">
    <property type="entry name" value="KH_sf_prok-type"/>
</dbReference>
<organism evidence="11 12">
    <name type="scientific">Candidatus Phytoplasma melaleucae</name>
    <dbReference type="NCBI Taxonomy" id="2982630"/>
    <lineage>
        <taxon>Bacteria</taxon>
        <taxon>Bacillati</taxon>
        <taxon>Mycoplasmatota</taxon>
        <taxon>Mollicutes</taxon>
        <taxon>Acholeplasmatales</taxon>
        <taxon>Acholeplasmataceae</taxon>
        <taxon>Candidatus Phytoplasma</taxon>
    </lineage>
</organism>
<feature type="domain" description="KH type-2" evidence="9">
    <location>
        <begin position="194"/>
        <end position="280"/>
    </location>
</feature>
<protein>
    <recommendedName>
        <fullName evidence="2 6">GTPase Era</fullName>
    </recommendedName>
</protein>
<keyword evidence="6" id="KW-0690">Ribosome biogenesis</keyword>
<feature type="region of interest" description="G5" evidence="7">
    <location>
        <begin position="150"/>
        <end position="152"/>
    </location>
</feature>
<feature type="region of interest" description="G1" evidence="7">
    <location>
        <begin position="11"/>
        <end position="18"/>
    </location>
</feature>
<feature type="region of interest" description="G3" evidence="7">
    <location>
        <begin position="58"/>
        <end position="61"/>
    </location>
</feature>
<dbReference type="CDD" id="cd04163">
    <property type="entry name" value="Era"/>
    <property type="match status" value="1"/>
</dbReference>
<feature type="domain" description="Era-type G" evidence="10">
    <location>
        <begin position="3"/>
        <end position="171"/>
    </location>
</feature>
<feature type="binding site" evidence="6">
    <location>
        <begin position="58"/>
        <end position="62"/>
    </location>
    <ligand>
        <name>GTP</name>
        <dbReference type="ChEBI" id="CHEBI:37565"/>
    </ligand>
</feature>
<evidence type="ECO:0000256" key="6">
    <source>
        <dbReference type="HAMAP-Rule" id="MF_00367"/>
    </source>
</evidence>
<evidence type="ECO:0000259" key="10">
    <source>
        <dbReference type="PROSITE" id="PS51713"/>
    </source>
</evidence>
<dbReference type="PANTHER" id="PTHR42698">
    <property type="entry name" value="GTPASE ERA"/>
    <property type="match status" value="1"/>
</dbReference>
<reference evidence="11 12" key="1">
    <citation type="journal article" date="2023" name="Int. J. Syst. Evol. Microbiol.">
        <title>The observation of taxonomic boundaries for the 16SrII and 16SrXXV phytoplasmas using genome-based delimitation.</title>
        <authorList>
            <person name="Rodrigues Jardim B."/>
            <person name="Tran-Nguyen L.T.T."/>
            <person name="Gambley C."/>
            <person name="Al-Sadi A.M."/>
            <person name="Al-Subhi A.M."/>
            <person name="Foissac X."/>
            <person name="Salar P."/>
            <person name="Cai H."/>
            <person name="Yang J.Y."/>
            <person name="Davis R."/>
            <person name="Jones L."/>
            <person name="Rodoni B."/>
            <person name="Constable F.E."/>
        </authorList>
    </citation>
    <scope>NUCLEOTIDE SEQUENCE [LARGE SCALE GENOMIC DNA]</scope>
    <source>
        <strain evidence="11">BAWM-155c</strain>
    </source>
</reference>
<keyword evidence="3 6" id="KW-0547">Nucleotide-binding</keyword>
<dbReference type="InterPro" id="IPR005662">
    <property type="entry name" value="GTPase_Era-like"/>
</dbReference>
<dbReference type="InterPro" id="IPR030388">
    <property type="entry name" value="G_ERA_dom"/>
</dbReference>
<keyword evidence="4 6" id="KW-0694">RNA-binding</keyword>
<accession>A0ABT9DDV1</accession>
<dbReference type="HAMAP" id="MF_00367">
    <property type="entry name" value="GTPase_Era"/>
    <property type="match status" value="1"/>
</dbReference>
<sequence>MFKSGFIAIVGNTNVGKSTLINALVQKKISITSSKAQTTRSPVIGICHDPVYQLIFIDTPGIVNIKEKYLFNKRIKDMTLQSLRGTDIILFVVDRPYSNQDKNILKIIRKNDTKVILIINKIDLLKSKIAIDKIILSYMDKLFCHAVIPLSSVTIQNLDILKDNILACLKERPLYYPKHIITNTTNQKFMSEIIREKILYYTHQEIPHACHVIIENISPRTDFSLMQVSALILTETINQKKILIGLKGRKLKKIGTEARKDINKILDIQIHLNLWIKVERNWRSKNDILKSYIT</sequence>
<dbReference type="CDD" id="cd22534">
    <property type="entry name" value="KH-II_Era"/>
    <property type="match status" value="1"/>
</dbReference>
<dbReference type="SUPFAM" id="SSF54814">
    <property type="entry name" value="Prokaryotic type KH domain (KH-domain type II)"/>
    <property type="match status" value="1"/>
</dbReference>
<dbReference type="PROSITE" id="PS51713">
    <property type="entry name" value="G_ERA"/>
    <property type="match status" value="1"/>
</dbReference>
<dbReference type="NCBIfam" id="NF000908">
    <property type="entry name" value="PRK00089.1"/>
    <property type="match status" value="1"/>
</dbReference>
<dbReference type="Proteomes" id="UP001172036">
    <property type="component" value="Unassembled WGS sequence"/>
</dbReference>
<dbReference type="SUPFAM" id="SSF52540">
    <property type="entry name" value="P-loop containing nucleoside triphosphate hydrolases"/>
    <property type="match status" value="1"/>
</dbReference>
<evidence type="ECO:0000313" key="11">
    <source>
        <dbReference type="EMBL" id="MDO8168195.1"/>
    </source>
</evidence>